<keyword evidence="2" id="KW-1185">Reference proteome</keyword>
<reference evidence="1" key="1">
    <citation type="journal article" date="2014" name="Nat. Commun.">
        <title>Multiple recent horizontal transfers of a large genomic region in cheese making fungi.</title>
        <authorList>
            <person name="Cheeseman K."/>
            <person name="Ropars J."/>
            <person name="Renault P."/>
            <person name="Dupont J."/>
            <person name="Gouzy J."/>
            <person name="Branca A."/>
            <person name="Abraham A.L."/>
            <person name="Ceppi M."/>
            <person name="Conseiller E."/>
            <person name="Debuchy R."/>
            <person name="Malagnac F."/>
            <person name="Goarin A."/>
            <person name="Silar P."/>
            <person name="Lacoste S."/>
            <person name="Sallet E."/>
            <person name="Bensimon A."/>
            <person name="Giraud T."/>
            <person name="Brygoo Y."/>
        </authorList>
    </citation>
    <scope>NUCLEOTIDE SEQUENCE [LARGE SCALE GENOMIC DNA]</scope>
    <source>
        <strain evidence="1">FM164</strain>
    </source>
</reference>
<name>W6PX36_PENRF</name>
<sequence length="127" mass="14298">MNVSEQEESYHKVACFPELIFMSLCAAASQTSENTASVYEAMRLYKKTNPREKHSKKLIRGAIWANRSIFALAETTWGPECSNAFLFGKYNISDLAFMQELIASSRRICLLLCPIRGACQKAARGEH</sequence>
<proteinExistence type="predicted"/>
<gene>
    <name evidence="1" type="ORF">PROQFM164_S01g002584</name>
</gene>
<evidence type="ECO:0000313" key="1">
    <source>
        <dbReference type="EMBL" id="CDM28773.1"/>
    </source>
</evidence>
<protein>
    <submittedName>
        <fullName evidence="1">Genomic scaffold, ProqFM164S01</fullName>
    </submittedName>
</protein>
<evidence type="ECO:0000313" key="2">
    <source>
        <dbReference type="Proteomes" id="UP000030686"/>
    </source>
</evidence>
<dbReference type="AlphaFoldDB" id="W6PX36"/>
<dbReference type="EMBL" id="HG792015">
    <property type="protein sequence ID" value="CDM28773.1"/>
    <property type="molecule type" value="Genomic_DNA"/>
</dbReference>
<dbReference type="Proteomes" id="UP000030686">
    <property type="component" value="Unassembled WGS sequence"/>
</dbReference>
<dbReference type="STRING" id="1365484.W6PX36"/>
<organism evidence="1 2">
    <name type="scientific">Penicillium roqueforti (strain FM164)</name>
    <dbReference type="NCBI Taxonomy" id="1365484"/>
    <lineage>
        <taxon>Eukaryota</taxon>
        <taxon>Fungi</taxon>
        <taxon>Dikarya</taxon>
        <taxon>Ascomycota</taxon>
        <taxon>Pezizomycotina</taxon>
        <taxon>Eurotiomycetes</taxon>
        <taxon>Eurotiomycetidae</taxon>
        <taxon>Eurotiales</taxon>
        <taxon>Aspergillaceae</taxon>
        <taxon>Penicillium</taxon>
    </lineage>
</organism>
<dbReference type="OrthoDB" id="4369665at2759"/>
<accession>W6PX36</accession>